<dbReference type="PROSITE" id="PS50977">
    <property type="entry name" value="HTH_TETR_2"/>
    <property type="match status" value="1"/>
</dbReference>
<organism evidence="6 7">
    <name type="scientific">Enemella evansiae</name>
    <dbReference type="NCBI Taxonomy" id="2016499"/>
    <lineage>
        <taxon>Bacteria</taxon>
        <taxon>Bacillati</taxon>
        <taxon>Actinomycetota</taxon>
        <taxon>Actinomycetes</taxon>
        <taxon>Propionibacteriales</taxon>
        <taxon>Propionibacteriaceae</taxon>
        <taxon>Enemella</taxon>
    </lineage>
</organism>
<dbReference type="Proteomes" id="UP000215896">
    <property type="component" value="Unassembled WGS sequence"/>
</dbReference>
<dbReference type="EMBL" id="NMVO01000013">
    <property type="protein sequence ID" value="OYO13269.1"/>
    <property type="molecule type" value="Genomic_DNA"/>
</dbReference>
<dbReference type="SUPFAM" id="SSF46689">
    <property type="entry name" value="Homeodomain-like"/>
    <property type="match status" value="1"/>
</dbReference>
<dbReference type="InterPro" id="IPR009057">
    <property type="entry name" value="Homeodomain-like_sf"/>
</dbReference>
<evidence type="ECO:0000313" key="6">
    <source>
        <dbReference type="EMBL" id="OYO13269.1"/>
    </source>
</evidence>
<keyword evidence="7" id="KW-1185">Reference proteome</keyword>
<gene>
    <name evidence="6" type="ORF">CGZ94_09725</name>
</gene>
<feature type="domain" description="HTH tetR-type" evidence="5">
    <location>
        <begin position="21"/>
        <end position="81"/>
    </location>
</feature>
<dbReference type="InterPro" id="IPR050109">
    <property type="entry name" value="HTH-type_TetR-like_transc_reg"/>
</dbReference>
<reference evidence="6 7" key="1">
    <citation type="submission" date="2017-07" db="EMBL/GenBank/DDBJ databases">
        <title>Draft whole genome sequences of clinical Proprionibacteriaceae strains.</title>
        <authorList>
            <person name="Bernier A.-M."/>
            <person name="Bernard K."/>
            <person name="Domingo M.-C."/>
        </authorList>
    </citation>
    <scope>NUCLEOTIDE SEQUENCE [LARGE SCALE GENOMIC DNA]</scope>
    <source>
        <strain evidence="6 7">NML 030167</strain>
    </source>
</reference>
<protein>
    <submittedName>
        <fullName evidence="6">TetR family transcriptional regulator</fullName>
    </submittedName>
</protein>
<dbReference type="PANTHER" id="PTHR30055">
    <property type="entry name" value="HTH-TYPE TRANSCRIPTIONAL REGULATOR RUTR"/>
    <property type="match status" value="1"/>
</dbReference>
<evidence type="ECO:0000256" key="2">
    <source>
        <dbReference type="ARBA" id="ARBA00023125"/>
    </source>
</evidence>
<keyword evidence="2 4" id="KW-0238">DNA-binding</keyword>
<keyword evidence="1" id="KW-0805">Transcription regulation</keyword>
<name>A0A255GBJ6_9ACTN</name>
<dbReference type="GO" id="GO:0003700">
    <property type="term" value="F:DNA-binding transcription factor activity"/>
    <property type="evidence" value="ECO:0007669"/>
    <property type="project" value="TreeGrafter"/>
</dbReference>
<dbReference type="Gene3D" id="1.10.357.10">
    <property type="entry name" value="Tetracycline Repressor, domain 2"/>
    <property type="match status" value="1"/>
</dbReference>
<dbReference type="OrthoDB" id="9796019at2"/>
<dbReference type="GO" id="GO:0000976">
    <property type="term" value="F:transcription cis-regulatory region binding"/>
    <property type="evidence" value="ECO:0007669"/>
    <property type="project" value="TreeGrafter"/>
</dbReference>
<dbReference type="PANTHER" id="PTHR30055:SF148">
    <property type="entry name" value="TETR-FAMILY TRANSCRIPTIONAL REGULATOR"/>
    <property type="match status" value="1"/>
</dbReference>
<dbReference type="PRINTS" id="PR00455">
    <property type="entry name" value="HTHTETR"/>
</dbReference>
<dbReference type="Pfam" id="PF16859">
    <property type="entry name" value="TetR_C_11"/>
    <property type="match status" value="1"/>
</dbReference>
<accession>A0A255GBJ6</accession>
<evidence type="ECO:0000256" key="1">
    <source>
        <dbReference type="ARBA" id="ARBA00023015"/>
    </source>
</evidence>
<dbReference type="Gene3D" id="1.10.10.60">
    <property type="entry name" value="Homeodomain-like"/>
    <property type="match status" value="1"/>
</dbReference>
<feature type="DNA-binding region" description="H-T-H motif" evidence="4">
    <location>
        <begin position="44"/>
        <end position="63"/>
    </location>
</feature>
<dbReference type="Pfam" id="PF00440">
    <property type="entry name" value="TetR_N"/>
    <property type="match status" value="1"/>
</dbReference>
<dbReference type="InterPro" id="IPR001647">
    <property type="entry name" value="HTH_TetR"/>
</dbReference>
<dbReference type="AlphaFoldDB" id="A0A255GBJ6"/>
<proteinExistence type="predicted"/>
<dbReference type="InterPro" id="IPR011075">
    <property type="entry name" value="TetR_C"/>
</dbReference>
<dbReference type="InterPro" id="IPR036271">
    <property type="entry name" value="Tet_transcr_reg_TetR-rel_C_sf"/>
</dbReference>
<dbReference type="SUPFAM" id="SSF48498">
    <property type="entry name" value="Tetracyclin repressor-like, C-terminal domain"/>
    <property type="match status" value="1"/>
</dbReference>
<comment type="caution">
    <text evidence="6">The sequence shown here is derived from an EMBL/GenBank/DDBJ whole genome shotgun (WGS) entry which is preliminary data.</text>
</comment>
<evidence type="ECO:0000313" key="7">
    <source>
        <dbReference type="Proteomes" id="UP000215896"/>
    </source>
</evidence>
<evidence type="ECO:0000256" key="3">
    <source>
        <dbReference type="ARBA" id="ARBA00023163"/>
    </source>
</evidence>
<dbReference type="RefSeq" id="WP_094405532.1">
    <property type="nucleotide sequence ID" value="NZ_NMVO01000013.1"/>
</dbReference>
<keyword evidence="3" id="KW-0804">Transcription</keyword>
<sequence length="219" mass="23429">MPFRNDDSSTPIARAGRPRDAGRERAILVAVLELLAEVGYDALTFEEVARRARASKATLYRRWETKREMVVAAVKAGPVADAAARPGDLIDTGSLRGDLIALCTRLDTTMRAADGAMSLMLLQAGLDDPELCRHIEESTGPTGAKLPAAVLRAAIDRGELPVDTDPFAYEEVAGSVLLLRRLNGLPTDADYLAHLVDTILIPALRTGAGSEPPARAIFS</sequence>
<evidence type="ECO:0000256" key="4">
    <source>
        <dbReference type="PROSITE-ProRule" id="PRU00335"/>
    </source>
</evidence>
<evidence type="ECO:0000259" key="5">
    <source>
        <dbReference type="PROSITE" id="PS50977"/>
    </source>
</evidence>